<feature type="region of interest" description="Disordered" evidence="1">
    <location>
        <begin position="161"/>
        <end position="187"/>
    </location>
</feature>
<evidence type="ECO:0000256" key="1">
    <source>
        <dbReference type="SAM" id="MobiDB-lite"/>
    </source>
</evidence>
<feature type="region of interest" description="Disordered" evidence="1">
    <location>
        <begin position="357"/>
        <end position="397"/>
    </location>
</feature>
<dbReference type="RefSeq" id="XP_015661692.1">
    <property type="nucleotide sequence ID" value="XM_015800090.1"/>
</dbReference>
<reference evidence="2 3" key="1">
    <citation type="submission" date="2015-07" db="EMBL/GenBank/DDBJ databases">
        <title>High-quality genome of monoxenous trypanosomatid Leptomonas pyrrhocoris.</title>
        <authorList>
            <person name="Flegontov P."/>
            <person name="Butenko A."/>
            <person name="Firsov S."/>
            <person name="Vlcek C."/>
            <person name="Logacheva M.D."/>
            <person name="Field M."/>
            <person name="Filatov D."/>
            <person name="Flegontova O."/>
            <person name="Gerasimov E."/>
            <person name="Jackson A.P."/>
            <person name="Kelly S."/>
            <person name="Opperdoes F."/>
            <person name="O'Reilly A."/>
            <person name="Votypka J."/>
            <person name="Yurchenko V."/>
            <person name="Lukes J."/>
        </authorList>
    </citation>
    <scope>NUCLEOTIDE SEQUENCE [LARGE SCALE GENOMIC DNA]</scope>
    <source>
        <strain evidence="2">H10</strain>
    </source>
</reference>
<protein>
    <submittedName>
        <fullName evidence="2">Uncharacterized protein</fullName>
    </submittedName>
</protein>
<organism evidence="2 3">
    <name type="scientific">Leptomonas pyrrhocoris</name>
    <name type="common">Firebug parasite</name>
    <dbReference type="NCBI Taxonomy" id="157538"/>
    <lineage>
        <taxon>Eukaryota</taxon>
        <taxon>Discoba</taxon>
        <taxon>Euglenozoa</taxon>
        <taxon>Kinetoplastea</taxon>
        <taxon>Metakinetoplastina</taxon>
        <taxon>Trypanosomatida</taxon>
        <taxon>Trypanosomatidae</taxon>
        <taxon>Leishmaniinae</taxon>
        <taxon>Leptomonas</taxon>
    </lineage>
</organism>
<sequence length="570" mass="60438">MDLQRTPVDNTPLLVNLLRLIRDARSPNYKDHEKGPVTFHFGGLSMRDTGGYTQAEELWRRASARHKANADNSSDGSGAPFRGPMHLAVYLNDAPVEVWTLQDFRDPSTEHSVPRDYEQLEQLNTLVRVLFAHLRSQEIYGVVLQSCVTATDDAALTQTDLRDGRAAASPSSPLGREATASSIRGPQSPSNHVLLRLFQNGADDCPRIPVTAQKRYLWSSEDFVRVDAVMNKAWRYQAAPPLSAFPATAAAADPISGAAQERSSPIMTNSSRASRAQTVDSDAPSPSTSPEVLGSLAKSSLPTPHLAPIGTSPSSINRHSGVSPMRHISPLLMHQGKSSTPALLDFALPPPELSELFDGEPTRQSRSSPLGQRNPSMFTSVVGNPTGKSNTLASQVPTPAVPQGAAAVASAVGHLEDVMWLSDALHVRRMGTLVSGGKDGAVVSTSPFSTPLGTKRRLGSASGGGLTSSSPTQPQMGSLLATVPVGALSALDLDSQLGWSSEELEDFHLNVGALGDGQERDATLGNSTSDATTEQLMSLLGLCSSVKLHHVAPAPFGDLVIALNLEDPTT</sequence>
<dbReference type="VEuPathDB" id="TriTrypDB:LpyrH10_04_4820"/>
<dbReference type="GeneID" id="26903223"/>
<feature type="compositionally biased region" description="Polar residues" evidence="1">
    <location>
        <begin position="362"/>
        <end position="395"/>
    </location>
</feature>
<name>A0A0M9G688_LEPPY</name>
<evidence type="ECO:0000313" key="2">
    <source>
        <dbReference type="EMBL" id="KPA83253.1"/>
    </source>
</evidence>
<accession>A0A0M9G688</accession>
<dbReference type="Proteomes" id="UP000037923">
    <property type="component" value="Unassembled WGS sequence"/>
</dbReference>
<evidence type="ECO:0000313" key="3">
    <source>
        <dbReference type="Proteomes" id="UP000037923"/>
    </source>
</evidence>
<dbReference type="OMA" id="ARSPNYK"/>
<dbReference type="EMBL" id="LGTL01000004">
    <property type="protein sequence ID" value="KPA83253.1"/>
    <property type="molecule type" value="Genomic_DNA"/>
</dbReference>
<gene>
    <name evidence="2" type="ORF">ABB37_02932</name>
</gene>
<feature type="region of interest" description="Disordered" evidence="1">
    <location>
        <begin position="256"/>
        <end position="304"/>
    </location>
</feature>
<proteinExistence type="predicted"/>
<dbReference type="AlphaFoldDB" id="A0A0M9G688"/>
<keyword evidence="3" id="KW-1185">Reference proteome</keyword>
<feature type="compositionally biased region" description="Polar residues" evidence="1">
    <location>
        <begin position="261"/>
        <end position="290"/>
    </location>
</feature>
<comment type="caution">
    <text evidence="2">The sequence shown here is derived from an EMBL/GenBank/DDBJ whole genome shotgun (WGS) entry which is preliminary data.</text>
</comment>
<feature type="region of interest" description="Disordered" evidence="1">
    <location>
        <begin position="445"/>
        <end position="477"/>
    </location>
</feature>
<dbReference type="OrthoDB" id="272694at2759"/>